<dbReference type="GO" id="GO:0005840">
    <property type="term" value="C:ribosome"/>
    <property type="evidence" value="ECO:0007669"/>
    <property type="project" value="TreeGrafter"/>
</dbReference>
<dbReference type="NCBIfam" id="NF008769">
    <property type="entry name" value="PRK11798.2-5"/>
    <property type="match status" value="1"/>
</dbReference>
<dbReference type="KEGG" id="sehc:A35E_00541"/>
<dbReference type="PANTHER" id="PTHR37486">
    <property type="entry name" value="STRINGENT STARVATION PROTEIN B"/>
    <property type="match status" value="1"/>
</dbReference>
<dbReference type="RefSeq" id="WP_014889127.1">
    <property type="nucleotide sequence ID" value="NC_018420.1"/>
</dbReference>
<proteinExistence type="predicted"/>
<dbReference type="HOGENOM" id="CLU_118425_0_0_6"/>
<evidence type="ECO:0000313" key="2">
    <source>
        <dbReference type="Proteomes" id="UP000003937"/>
    </source>
</evidence>
<dbReference type="NCBIfam" id="NF008763">
    <property type="entry name" value="PRK11798.1-2"/>
    <property type="match status" value="1"/>
</dbReference>
<dbReference type="Gene3D" id="2.30.30.220">
    <property type="entry name" value="SspB-like"/>
    <property type="match status" value="1"/>
</dbReference>
<sequence>MNITQCLPQRPYLLRAFYEWLTDNQLTPHLVVNVTFPEVVVPVGFAHDGKIILNIAPCAISNLNLGNKEIHFNARFNRVLHPISIPTAAILAIYARENGIGTMFDSKLAYNQITNANLNMKATSDTSKRLSLFECNKLDNVQSTNLKDKLHQSALTTKHPTLRVVK</sequence>
<dbReference type="OrthoDB" id="9797358at2"/>
<dbReference type="GO" id="GO:0005829">
    <property type="term" value="C:cytosol"/>
    <property type="evidence" value="ECO:0007669"/>
    <property type="project" value="TreeGrafter"/>
</dbReference>
<keyword evidence="2" id="KW-1185">Reference proteome</keyword>
<dbReference type="AlphaFoldDB" id="J3TZ98"/>
<reference evidence="1 2" key="1">
    <citation type="journal article" date="2012" name="Mol. Biol. Evol.">
        <title>Genome reduction and co-evolution between the primary and secondary bacterial symbionts of psyllids.</title>
        <authorList>
            <person name="Sloan D.B."/>
            <person name="Moran N.A."/>
        </authorList>
    </citation>
    <scope>NUCLEOTIDE SEQUENCE [LARGE SCALE GENOMIC DNA]</scope>
    <source>
        <strain evidence="1">Hcub_S</strain>
    </source>
</reference>
<organism evidence="1 2">
    <name type="scientific">secondary endosymbiont of Heteropsylla cubana</name>
    <dbReference type="NCBI Taxonomy" id="134287"/>
    <lineage>
        <taxon>Bacteria</taxon>
        <taxon>Pseudomonadati</taxon>
        <taxon>Pseudomonadota</taxon>
        <taxon>Gammaproteobacteria</taxon>
        <taxon>Enterobacterales</taxon>
        <taxon>Enterobacteriaceae</taxon>
        <taxon>aphid secondary symbionts</taxon>
    </lineage>
</organism>
<name>J3TZ98_9ENTR</name>
<dbReference type="InterPro" id="IPR007481">
    <property type="entry name" value="SspB"/>
</dbReference>
<dbReference type="EMBL" id="CP003547">
    <property type="protein sequence ID" value="AFP85830.1"/>
    <property type="molecule type" value="Genomic_DNA"/>
</dbReference>
<evidence type="ECO:0000313" key="1">
    <source>
        <dbReference type="EMBL" id="AFP85830.1"/>
    </source>
</evidence>
<dbReference type="SUPFAM" id="SSF101738">
    <property type="entry name" value="SspB-like"/>
    <property type="match status" value="1"/>
</dbReference>
<dbReference type="InterPro" id="IPR036760">
    <property type="entry name" value="SspB-like_sf"/>
</dbReference>
<dbReference type="Proteomes" id="UP000003937">
    <property type="component" value="Chromosome"/>
</dbReference>
<dbReference type="GO" id="GO:0045732">
    <property type="term" value="P:positive regulation of protein catabolic process"/>
    <property type="evidence" value="ECO:0007669"/>
    <property type="project" value="TreeGrafter"/>
</dbReference>
<dbReference type="STRING" id="134287.A35E_00541"/>
<gene>
    <name evidence="1" type="ORF">A35E_00541</name>
</gene>
<dbReference type="PATRIC" id="fig|134287.3.peg.514"/>
<dbReference type="PIRSF" id="PIRSF005276">
    <property type="entry name" value="SspB"/>
    <property type="match status" value="1"/>
</dbReference>
<accession>J3TZ98</accession>
<dbReference type="Pfam" id="PF04386">
    <property type="entry name" value="SspB"/>
    <property type="match status" value="1"/>
</dbReference>
<protein>
    <submittedName>
        <fullName evidence="1">Stringent starvation protein B</fullName>
    </submittedName>
</protein>
<dbReference type="PANTHER" id="PTHR37486:SF1">
    <property type="entry name" value="STRINGENT STARVATION PROTEIN B"/>
    <property type="match status" value="1"/>
</dbReference>